<feature type="transmembrane region" description="Helical" evidence="8">
    <location>
        <begin position="67"/>
        <end position="88"/>
    </location>
</feature>
<dbReference type="EMBL" id="FNDK01000001">
    <property type="protein sequence ID" value="SDH03373.1"/>
    <property type="molecule type" value="Genomic_DNA"/>
</dbReference>
<feature type="transmembrane region" description="Helical" evidence="8">
    <location>
        <begin position="100"/>
        <end position="122"/>
    </location>
</feature>
<feature type="transmembrane region" description="Helical" evidence="8">
    <location>
        <begin position="6"/>
        <end position="25"/>
    </location>
</feature>
<dbReference type="PANTHER" id="PTHR36838:SF1">
    <property type="entry name" value="SLR1864 PROTEIN"/>
    <property type="match status" value="1"/>
</dbReference>
<dbReference type="Proteomes" id="UP000199163">
    <property type="component" value="Unassembled WGS sequence"/>
</dbReference>
<evidence type="ECO:0000256" key="7">
    <source>
        <dbReference type="ARBA" id="ARBA00023136"/>
    </source>
</evidence>
<dbReference type="RefSeq" id="WP_091270677.1">
    <property type="nucleotide sequence ID" value="NZ_FNDK01000001.1"/>
</dbReference>
<dbReference type="STRING" id="568899.SAMN05192534_101392"/>
<dbReference type="Pfam" id="PF03547">
    <property type="entry name" value="Mem_trans"/>
    <property type="match status" value="1"/>
</dbReference>
<gene>
    <name evidence="9" type="ORF">SAMN05192534_101392</name>
</gene>
<evidence type="ECO:0008006" key="11">
    <source>
        <dbReference type="Google" id="ProtNLM"/>
    </source>
</evidence>
<evidence type="ECO:0000256" key="2">
    <source>
        <dbReference type="ARBA" id="ARBA00010145"/>
    </source>
</evidence>
<feature type="transmembrane region" description="Helical" evidence="8">
    <location>
        <begin position="163"/>
        <end position="186"/>
    </location>
</feature>
<feature type="transmembrane region" description="Helical" evidence="8">
    <location>
        <begin position="128"/>
        <end position="151"/>
    </location>
</feature>
<evidence type="ECO:0000313" key="10">
    <source>
        <dbReference type="Proteomes" id="UP000199163"/>
    </source>
</evidence>
<keyword evidence="4" id="KW-1003">Cell membrane</keyword>
<evidence type="ECO:0000256" key="4">
    <source>
        <dbReference type="ARBA" id="ARBA00022475"/>
    </source>
</evidence>
<evidence type="ECO:0000256" key="1">
    <source>
        <dbReference type="ARBA" id="ARBA00004651"/>
    </source>
</evidence>
<proteinExistence type="inferred from homology"/>
<keyword evidence="10" id="KW-1185">Reference proteome</keyword>
<dbReference type="Gene3D" id="1.20.1530.20">
    <property type="match status" value="1"/>
</dbReference>
<dbReference type="InterPro" id="IPR004776">
    <property type="entry name" value="Mem_transp_PIN-like"/>
</dbReference>
<feature type="transmembrane region" description="Helical" evidence="8">
    <location>
        <begin position="37"/>
        <end position="55"/>
    </location>
</feature>
<sequence length="314" mass="35068">MHALGLFAQEMLALYGMLIVGYAARKLGVLSSAANQVITQLVLYITLPALILFAMDTAFSVDLVVDMVILIVLSVYILLLACVIARWVRKRFYIPKQQENVVEGLIIFGNQGFLGYAVAFILFADTGIMYATMFNIVYLILIWTYGVYLFVRSAERIAWRQVFVNPGIAAVIIGLIIFFAPFHWPLAASRLLEDVGKMTIPLSMILLGSLLVSVRYDKVITLLKTKMVWKITFLKLILLPLLVIPVFFLPVSFSFPLICVAVLTTGMPSASTISLYAKKYGGDEEFSSFVVCITTLAAFVTIPLLYTVLQWIYL</sequence>
<comment type="similarity">
    <text evidence="2">Belongs to the auxin efflux carrier (TC 2.A.69) family.</text>
</comment>
<evidence type="ECO:0000256" key="8">
    <source>
        <dbReference type="SAM" id="Phobius"/>
    </source>
</evidence>
<accession>A0A1G7Z3S2</accession>
<dbReference type="GO" id="GO:0055085">
    <property type="term" value="P:transmembrane transport"/>
    <property type="evidence" value="ECO:0007669"/>
    <property type="project" value="InterPro"/>
</dbReference>
<dbReference type="OrthoDB" id="9798064at2"/>
<comment type="subcellular location">
    <subcellularLocation>
        <location evidence="1">Cell membrane</location>
        <topology evidence="1">Multi-pass membrane protein</topology>
    </subcellularLocation>
</comment>
<keyword evidence="5 8" id="KW-0812">Transmembrane</keyword>
<reference evidence="9 10" key="1">
    <citation type="submission" date="2016-10" db="EMBL/GenBank/DDBJ databases">
        <authorList>
            <person name="de Groot N.N."/>
        </authorList>
    </citation>
    <scope>NUCLEOTIDE SEQUENCE [LARGE SCALE GENOMIC DNA]</scope>
    <source>
        <strain evidence="9 10">DSM 21632</strain>
    </source>
</reference>
<evidence type="ECO:0000256" key="5">
    <source>
        <dbReference type="ARBA" id="ARBA00022692"/>
    </source>
</evidence>
<evidence type="ECO:0000256" key="6">
    <source>
        <dbReference type="ARBA" id="ARBA00022989"/>
    </source>
</evidence>
<feature type="transmembrane region" description="Helical" evidence="8">
    <location>
        <begin position="289"/>
        <end position="313"/>
    </location>
</feature>
<evidence type="ECO:0000256" key="3">
    <source>
        <dbReference type="ARBA" id="ARBA00022448"/>
    </source>
</evidence>
<keyword evidence="6 8" id="KW-1133">Transmembrane helix</keyword>
<dbReference type="AlphaFoldDB" id="A0A1G7Z3S2"/>
<dbReference type="GO" id="GO:0005886">
    <property type="term" value="C:plasma membrane"/>
    <property type="evidence" value="ECO:0007669"/>
    <property type="project" value="UniProtKB-SubCell"/>
</dbReference>
<feature type="transmembrane region" description="Helical" evidence="8">
    <location>
        <begin position="228"/>
        <end position="249"/>
    </location>
</feature>
<dbReference type="PANTHER" id="PTHR36838">
    <property type="entry name" value="AUXIN EFFLUX CARRIER FAMILY PROTEIN"/>
    <property type="match status" value="1"/>
</dbReference>
<name>A0A1G7Z3S2_9BACI</name>
<organism evidence="9 10">
    <name type="scientific">Alteribacillus persepolensis</name>
    <dbReference type="NCBI Taxonomy" id="568899"/>
    <lineage>
        <taxon>Bacteria</taxon>
        <taxon>Bacillati</taxon>
        <taxon>Bacillota</taxon>
        <taxon>Bacilli</taxon>
        <taxon>Bacillales</taxon>
        <taxon>Bacillaceae</taxon>
        <taxon>Alteribacillus</taxon>
    </lineage>
</organism>
<keyword evidence="7 8" id="KW-0472">Membrane</keyword>
<feature type="transmembrane region" description="Helical" evidence="8">
    <location>
        <begin position="198"/>
        <end position="216"/>
    </location>
</feature>
<dbReference type="InterPro" id="IPR038770">
    <property type="entry name" value="Na+/solute_symporter_sf"/>
</dbReference>
<protein>
    <recommendedName>
        <fullName evidence="11">Auxin efflux carrier</fullName>
    </recommendedName>
</protein>
<evidence type="ECO:0000313" key="9">
    <source>
        <dbReference type="EMBL" id="SDH03373.1"/>
    </source>
</evidence>
<keyword evidence="3" id="KW-0813">Transport</keyword>